<evidence type="ECO:0000313" key="2">
    <source>
        <dbReference type="EMBL" id="KAK4074910.1"/>
    </source>
</evidence>
<name>A0ABR0BG05_PURLI</name>
<dbReference type="EMBL" id="JAWRVI010000138">
    <property type="protein sequence ID" value="KAK4074910.1"/>
    <property type="molecule type" value="Genomic_DNA"/>
</dbReference>
<protein>
    <submittedName>
        <fullName evidence="2">Uncharacterized protein</fullName>
    </submittedName>
</protein>
<feature type="region of interest" description="Disordered" evidence="1">
    <location>
        <begin position="156"/>
        <end position="271"/>
    </location>
</feature>
<sequence>MPGTYAPEVDFDQSEFQWPYWRVGCQEQDLFGELSERFNKMPTPTFIQDPEAFHRDVAEIALQARDKEDFFARMEERKKKRLNELLDFRKELWHLLHRSSSMDTYQLFHFTRFYNFASLDTILALCASLLPQNQHGKDPSLDDRLYIEEPRHRPEFNLGLEGIQASRTNDSDHTDGKRHSMPTPPYHSPSARLNAGQSELSPVGSRTQPTGASNKRKRIPATQGQRNKRRRTESNKQVRPRAIASPIGGGTAIDPPLGVGEPADREFSDHDVPEGLDIVSTRRCLSTGSADVSDTSSLSRAQVRGPPTDLLATTPANGVLCAGNGLLTWTTSSRCSATTSRRIAVMRLYTVDGKRPGYTHAP</sequence>
<proteinExistence type="predicted"/>
<organism evidence="2 3">
    <name type="scientific">Purpureocillium lilacinum</name>
    <name type="common">Paecilomyces lilacinus</name>
    <dbReference type="NCBI Taxonomy" id="33203"/>
    <lineage>
        <taxon>Eukaryota</taxon>
        <taxon>Fungi</taxon>
        <taxon>Dikarya</taxon>
        <taxon>Ascomycota</taxon>
        <taxon>Pezizomycotina</taxon>
        <taxon>Sordariomycetes</taxon>
        <taxon>Hypocreomycetidae</taxon>
        <taxon>Hypocreales</taxon>
        <taxon>Ophiocordycipitaceae</taxon>
        <taxon>Purpureocillium</taxon>
    </lineage>
</organism>
<reference evidence="2 3" key="1">
    <citation type="journal article" date="2024" name="Microbiol. Resour. Announc.">
        <title>Genome annotations for the ascomycete fungi Trichoderma harzianum, Trichoderma aggressivum, and Purpureocillium lilacinum.</title>
        <authorList>
            <person name="Beijen E.P.W."/>
            <person name="Ohm R.A."/>
        </authorList>
    </citation>
    <scope>NUCLEOTIDE SEQUENCE [LARGE SCALE GENOMIC DNA]</scope>
    <source>
        <strain evidence="2 3">CBS 150709</strain>
    </source>
</reference>
<evidence type="ECO:0000313" key="3">
    <source>
        <dbReference type="Proteomes" id="UP001287286"/>
    </source>
</evidence>
<evidence type="ECO:0000256" key="1">
    <source>
        <dbReference type="SAM" id="MobiDB-lite"/>
    </source>
</evidence>
<feature type="compositionally biased region" description="Polar residues" evidence="1">
    <location>
        <begin position="195"/>
        <end position="213"/>
    </location>
</feature>
<comment type="caution">
    <text evidence="2">The sequence shown here is derived from an EMBL/GenBank/DDBJ whole genome shotgun (WGS) entry which is preliminary data.</text>
</comment>
<feature type="region of interest" description="Disordered" evidence="1">
    <location>
        <begin position="287"/>
        <end position="310"/>
    </location>
</feature>
<accession>A0ABR0BG05</accession>
<feature type="compositionally biased region" description="Polar residues" evidence="1">
    <location>
        <begin position="287"/>
        <end position="300"/>
    </location>
</feature>
<feature type="compositionally biased region" description="Basic and acidic residues" evidence="1">
    <location>
        <begin position="169"/>
        <end position="178"/>
    </location>
</feature>
<keyword evidence="3" id="KW-1185">Reference proteome</keyword>
<gene>
    <name evidence="2" type="ORF">Purlil1_12841</name>
</gene>
<dbReference type="Proteomes" id="UP001287286">
    <property type="component" value="Unassembled WGS sequence"/>
</dbReference>
<feature type="compositionally biased region" description="Basic and acidic residues" evidence="1">
    <location>
        <begin position="262"/>
        <end position="271"/>
    </location>
</feature>